<dbReference type="RefSeq" id="WP_329272465.1">
    <property type="nucleotide sequence ID" value="NZ_CP109011.1"/>
</dbReference>
<keyword evidence="3" id="KW-0804">Transcription</keyword>
<dbReference type="PROSITE" id="PS50043">
    <property type="entry name" value="HTH_LUXR_2"/>
    <property type="match status" value="1"/>
</dbReference>
<dbReference type="InterPro" id="IPR016032">
    <property type="entry name" value="Sig_transdc_resp-reg_C-effctor"/>
</dbReference>
<dbReference type="PRINTS" id="PR00038">
    <property type="entry name" value="HTHLUXR"/>
</dbReference>
<dbReference type="CDD" id="cd06170">
    <property type="entry name" value="LuxR_C_like"/>
    <property type="match status" value="1"/>
</dbReference>
<dbReference type="Proteomes" id="UP001432168">
    <property type="component" value="Chromosome"/>
</dbReference>
<gene>
    <name evidence="5" type="ORF">OG929_44355</name>
</gene>
<protein>
    <submittedName>
        <fullName evidence="5">Helix-turn-helix transcriptional regulator</fullName>
    </submittedName>
</protein>
<evidence type="ECO:0000256" key="2">
    <source>
        <dbReference type="ARBA" id="ARBA00023125"/>
    </source>
</evidence>
<keyword evidence="6" id="KW-1185">Reference proteome</keyword>
<reference evidence="5" key="1">
    <citation type="submission" date="2022-10" db="EMBL/GenBank/DDBJ databases">
        <title>The complete genomes of actinobacterial strains from the NBC collection.</title>
        <authorList>
            <person name="Joergensen T.S."/>
            <person name="Alvarez Arevalo M."/>
            <person name="Sterndorff E.B."/>
            <person name="Faurdal D."/>
            <person name="Vuksanovic O."/>
            <person name="Mourched A.-S."/>
            <person name="Charusanti P."/>
            <person name="Shaw S."/>
            <person name="Blin K."/>
            <person name="Weber T."/>
        </authorList>
    </citation>
    <scope>NUCLEOTIDE SEQUENCE</scope>
    <source>
        <strain evidence="5">NBC_00686</strain>
    </source>
</reference>
<sequence length="124" mass="13033">MGSPILAAEAAAAGAWTRQGDPRKATADAARATALAAQCEDARTPLLSTLGASSVRLTKREQEIALMAAAGSSSKTISEHLTLSVRTVDNHLQHIYLKLGVRTRADLAKALEYQAARHPTSPGM</sequence>
<dbReference type="PANTHER" id="PTHR44688:SF16">
    <property type="entry name" value="DNA-BINDING TRANSCRIPTIONAL ACTIVATOR DEVR_DOSR"/>
    <property type="match status" value="1"/>
</dbReference>
<dbReference type="EMBL" id="CP109011">
    <property type="protein sequence ID" value="WUT48876.1"/>
    <property type="molecule type" value="Genomic_DNA"/>
</dbReference>
<name>A0ABZ1XAY4_9ACTN</name>
<dbReference type="PROSITE" id="PS00622">
    <property type="entry name" value="HTH_LUXR_1"/>
    <property type="match status" value="1"/>
</dbReference>
<dbReference type="Gene3D" id="1.10.10.10">
    <property type="entry name" value="Winged helix-like DNA-binding domain superfamily/Winged helix DNA-binding domain"/>
    <property type="match status" value="1"/>
</dbReference>
<keyword evidence="1" id="KW-0805">Transcription regulation</keyword>
<evidence type="ECO:0000259" key="4">
    <source>
        <dbReference type="PROSITE" id="PS50043"/>
    </source>
</evidence>
<dbReference type="InterPro" id="IPR000792">
    <property type="entry name" value="Tscrpt_reg_LuxR_C"/>
</dbReference>
<feature type="domain" description="HTH luxR-type" evidence="4">
    <location>
        <begin position="50"/>
        <end position="115"/>
    </location>
</feature>
<dbReference type="SUPFAM" id="SSF46894">
    <property type="entry name" value="C-terminal effector domain of the bipartite response regulators"/>
    <property type="match status" value="1"/>
</dbReference>
<dbReference type="InterPro" id="IPR036388">
    <property type="entry name" value="WH-like_DNA-bd_sf"/>
</dbReference>
<keyword evidence="2" id="KW-0238">DNA-binding</keyword>
<evidence type="ECO:0000256" key="3">
    <source>
        <dbReference type="ARBA" id="ARBA00023163"/>
    </source>
</evidence>
<proteinExistence type="predicted"/>
<evidence type="ECO:0000256" key="1">
    <source>
        <dbReference type="ARBA" id="ARBA00023015"/>
    </source>
</evidence>
<evidence type="ECO:0000313" key="6">
    <source>
        <dbReference type="Proteomes" id="UP001432168"/>
    </source>
</evidence>
<evidence type="ECO:0000313" key="5">
    <source>
        <dbReference type="EMBL" id="WUT48876.1"/>
    </source>
</evidence>
<organism evidence="5 6">
    <name type="scientific">Streptomyces pseudovenezuelae</name>
    <dbReference type="NCBI Taxonomy" id="67350"/>
    <lineage>
        <taxon>Bacteria</taxon>
        <taxon>Bacillati</taxon>
        <taxon>Actinomycetota</taxon>
        <taxon>Actinomycetes</taxon>
        <taxon>Kitasatosporales</taxon>
        <taxon>Streptomycetaceae</taxon>
        <taxon>Streptomyces</taxon>
        <taxon>Streptomyces aurantiacus group</taxon>
    </lineage>
</organism>
<dbReference type="SMART" id="SM00421">
    <property type="entry name" value="HTH_LUXR"/>
    <property type="match status" value="1"/>
</dbReference>
<dbReference type="PANTHER" id="PTHR44688">
    <property type="entry name" value="DNA-BINDING TRANSCRIPTIONAL ACTIVATOR DEVR_DOSR"/>
    <property type="match status" value="1"/>
</dbReference>
<accession>A0ABZ1XAY4</accession>
<dbReference type="Pfam" id="PF00196">
    <property type="entry name" value="GerE"/>
    <property type="match status" value="1"/>
</dbReference>